<dbReference type="InterPro" id="IPR001264">
    <property type="entry name" value="Glyco_trans_51"/>
</dbReference>
<dbReference type="InterPro" id="IPR012338">
    <property type="entry name" value="Beta-lactam/transpept-like"/>
</dbReference>
<evidence type="ECO:0000256" key="2">
    <source>
        <dbReference type="ARBA" id="ARBA00007090"/>
    </source>
</evidence>
<evidence type="ECO:0000313" key="17">
    <source>
        <dbReference type="EMBL" id="GJM53095.1"/>
    </source>
</evidence>
<dbReference type="EMBL" id="BQKB01000025">
    <property type="protein sequence ID" value="GJM53095.1"/>
    <property type="molecule type" value="Genomic_DNA"/>
</dbReference>
<dbReference type="RefSeq" id="WP_264846719.1">
    <property type="nucleotide sequence ID" value="NZ_BPMA01000028.1"/>
</dbReference>
<protein>
    <recommendedName>
        <fullName evidence="10">peptidoglycan glycosyltransferase</fullName>
        <ecNumber evidence="10">2.4.99.28</ecNumber>
    </recommendedName>
</protein>
<comment type="similarity">
    <text evidence="2">In the C-terminal section; belongs to the transpeptidase family.</text>
</comment>
<evidence type="ECO:0000256" key="7">
    <source>
        <dbReference type="ARBA" id="ARBA00022679"/>
    </source>
</evidence>
<dbReference type="GO" id="GO:0004180">
    <property type="term" value="F:carboxypeptidase activity"/>
    <property type="evidence" value="ECO:0007669"/>
    <property type="project" value="UniProtKB-KW"/>
</dbReference>
<comment type="similarity">
    <text evidence="3">In the N-terminal section; belongs to the glycosyltransferase 51 family.</text>
</comment>
<comment type="pathway">
    <text evidence="1">Cell wall biogenesis; peptidoglycan biosynthesis.</text>
</comment>
<evidence type="ECO:0000256" key="4">
    <source>
        <dbReference type="ARBA" id="ARBA00022645"/>
    </source>
</evidence>
<dbReference type="Pfam" id="PF00912">
    <property type="entry name" value="Transgly"/>
    <property type="match status" value="1"/>
</dbReference>
<feature type="domain" description="Glycosyl transferase family 51" evidence="14">
    <location>
        <begin position="65"/>
        <end position="221"/>
    </location>
</feature>
<sequence length="781" mass="89502">MTIPFKKIFRTYKIRWILLGIILIAYFFCLPKQLFNQTYSTIVESREGKLLGAKIALDGQWRFPERDSIPLRFEKALLLYEDEYFYYHWGINPVSIGKALGQNIRQGHIVRGGSTLTQQVIRLARQKSNRTYIEKIIEAIQATRLEFRYSKQKILALYASHAPFGGNVVGIDMAAWRYFGLRPEQLSWAESTLLAVLPNAPGLIYPGTRQLKLKEKRDKLLLKLYQKKIIDLQTYELAILEPLPEKPHPLPQEAPHFVERVAQEQQGTLLKSTLDFFLQQRVNEIVAKYYTLYKQFEVYNMAVLITDVKTHQIVAYIGNTPTDKDHQKDVDITRAPRSTGSILKPFLYGAMLDTGELLPSEIVPDVPTHISGYTPQNFEQTYEGAVPANEALTKSLNIPFVLLLQKFGLYRFYEHLQKHHLTNINKHPDHYGLSLILGGAESNLWDISQAYTNMASELNYFNQNKMYKNPYFVPLQYHLQQKLPPTSASHTKNILSAGAIWRTFETLTQVNRPLYDSAWRYYNSSQRIAWKTGTSFGNRDAWAVGITAGYVVSVWVGNASGEGRPELTGANNASPILFDIFGILPKHNWFEPPLDDLETYTICANSGLLASEICPKQTIKSVAKAPEAKLCNYHKLVHLSKDKKYQVNTDCDSWQNISTESYFVLPPIMEWYYKKNHINYKSLPPLRTDCASSDKQSVLDFIYPKHGSVIYQTTGFGGLAQPIVSKIAYTGKDSVFWYLDDQFLGQTLHYHEMTFRTTKGEHFLKIIDNQGNEKTILIIIK</sequence>
<dbReference type="Proteomes" id="UP001207736">
    <property type="component" value="Unassembled WGS sequence"/>
</dbReference>
<comment type="caution">
    <text evidence="16">The sequence shown here is derived from an EMBL/GenBank/DDBJ whole genome shotgun (WGS) entry which is preliminary data.</text>
</comment>
<keyword evidence="7" id="KW-0808">Transferase</keyword>
<keyword evidence="12" id="KW-0472">Membrane</keyword>
<keyword evidence="12" id="KW-0812">Transmembrane</keyword>
<dbReference type="InterPro" id="IPR050396">
    <property type="entry name" value="Glycosyltr_51/Transpeptidase"/>
</dbReference>
<dbReference type="GO" id="GO:0030288">
    <property type="term" value="C:outer membrane-bounded periplasmic space"/>
    <property type="evidence" value="ECO:0007669"/>
    <property type="project" value="TreeGrafter"/>
</dbReference>
<dbReference type="Gene3D" id="1.10.3810.10">
    <property type="entry name" value="Biosynthetic peptidoglycan transglycosylase-like"/>
    <property type="match status" value="1"/>
</dbReference>
<dbReference type="SUPFAM" id="SSF53955">
    <property type="entry name" value="Lysozyme-like"/>
    <property type="match status" value="1"/>
</dbReference>
<feature type="transmembrane region" description="Helical" evidence="12">
    <location>
        <begin position="12"/>
        <end position="28"/>
    </location>
</feature>
<dbReference type="AlphaFoldDB" id="A0AAV5AXI6"/>
<organism evidence="16 18">
    <name type="scientific">Capnocytophaga catalasegens</name>
    <dbReference type="NCBI Taxonomy" id="1004260"/>
    <lineage>
        <taxon>Bacteria</taxon>
        <taxon>Pseudomonadati</taxon>
        <taxon>Bacteroidota</taxon>
        <taxon>Flavobacteriia</taxon>
        <taxon>Flavobacteriales</taxon>
        <taxon>Flavobacteriaceae</taxon>
        <taxon>Capnocytophaga</taxon>
    </lineage>
</organism>
<proteinExistence type="inferred from homology"/>
<keyword evidence="19" id="KW-1185">Reference proteome</keyword>
<comment type="catalytic activity">
    <reaction evidence="11">
        <text>[GlcNAc-(1-&gt;4)-Mur2Ac(oyl-L-Ala-gamma-D-Glu-L-Lys-D-Ala-D-Ala)](n)-di-trans,octa-cis-undecaprenyl diphosphate + beta-D-GlcNAc-(1-&gt;4)-Mur2Ac(oyl-L-Ala-gamma-D-Glu-L-Lys-D-Ala-D-Ala)-di-trans,octa-cis-undecaprenyl diphosphate = [GlcNAc-(1-&gt;4)-Mur2Ac(oyl-L-Ala-gamma-D-Glu-L-Lys-D-Ala-D-Ala)](n+1)-di-trans,octa-cis-undecaprenyl diphosphate + di-trans,octa-cis-undecaprenyl diphosphate + H(+)</text>
        <dbReference type="Rhea" id="RHEA:23708"/>
        <dbReference type="Rhea" id="RHEA-COMP:9602"/>
        <dbReference type="Rhea" id="RHEA-COMP:9603"/>
        <dbReference type="ChEBI" id="CHEBI:15378"/>
        <dbReference type="ChEBI" id="CHEBI:58405"/>
        <dbReference type="ChEBI" id="CHEBI:60033"/>
        <dbReference type="ChEBI" id="CHEBI:78435"/>
        <dbReference type="EC" id="2.4.99.28"/>
    </reaction>
</comment>
<evidence type="ECO:0000313" key="19">
    <source>
        <dbReference type="Proteomes" id="UP001208692"/>
    </source>
</evidence>
<evidence type="ECO:0000256" key="5">
    <source>
        <dbReference type="ARBA" id="ARBA00022670"/>
    </source>
</evidence>
<dbReference type="SUPFAM" id="SSF56601">
    <property type="entry name" value="beta-lactamase/transpeptidase-like"/>
    <property type="match status" value="1"/>
</dbReference>
<evidence type="ECO:0000256" key="3">
    <source>
        <dbReference type="ARBA" id="ARBA00007739"/>
    </source>
</evidence>
<dbReference type="Gene3D" id="3.40.710.10">
    <property type="entry name" value="DD-peptidase/beta-lactamase superfamily"/>
    <property type="match status" value="1"/>
</dbReference>
<dbReference type="InterPro" id="IPR023346">
    <property type="entry name" value="Lysozyme-like_dom_sf"/>
</dbReference>
<dbReference type="PANTHER" id="PTHR32282">
    <property type="entry name" value="BINDING PROTEIN TRANSPEPTIDASE, PUTATIVE-RELATED"/>
    <property type="match status" value="1"/>
</dbReference>
<dbReference type="GO" id="GO:0008955">
    <property type="term" value="F:peptidoglycan glycosyltransferase activity"/>
    <property type="evidence" value="ECO:0007669"/>
    <property type="project" value="UniProtKB-EC"/>
</dbReference>
<evidence type="ECO:0000256" key="9">
    <source>
        <dbReference type="ARBA" id="ARBA00023268"/>
    </source>
</evidence>
<keyword evidence="12" id="KW-1133">Transmembrane helix</keyword>
<evidence type="ECO:0000313" key="18">
    <source>
        <dbReference type="Proteomes" id="UP001207736"/>
    </source>
</evidence>
<dbReference type="EC" id="2.4.99.28" evidence="10"/>
<evidence type="ECO:0000259" key="15">
    <source>
        <dbReference type="Pfam" id="PF06832"/>
    </source>
</evidence>
<dbReference type="Pfam" id="PF00905">
    <property type="entry name" value="Transpeptidase"/>
    <property type="match status" value="1"/>
</dbReference>
<evidence type="ECO:0000256" key="12">
    <source>
        <dbReference type="SAM" id="Phobius"/>
    </source>
</evidence>
<dbReference type="InterPro" id="IPR001460">
    <property type="entry name" value="PCN-bd_Tpept"/>
</dbReference>
<reference evidence="16 19" key="1">
    <citation type="submission" date="2021-11" db="EMBL/GenBank/DDBJ databases">
        <title>Draft genome sequence of Capnocytophaga sp. strain KC07075 isolated from cat oral cavity.</title>
        <authorList>
            <person name="Suzuki M."/>
            <person name="Imaoka K."/>
            <person name="Kimura M."/>
            <person name="Morikawa S."/>
            <person name="Maeda K."/>
        </authorList>
    </citation>
    <scope>NUCLEOTIDE SEQUENCE</scope>
    <source>
        <strain evidence="16">KC07075</strain>
        <strain evidence="17 19">KC07079</strain>
    </source>
</reference>
<evidence type="ECO:0000259" key="13">
    <source>
        <dbReference type="Pfam" id="PF00905"/>
    </source>
</evidence>
<dbReference type="GO" id="GO:0009252">
    <property type="term" value="P:peptidoglycan biosynthetic process"/>
    <property type="evidence" value="ECO:0007669"/>
    <property type="project" value="InterPro"/>
</dbReference>
<dbReference type="Pfam" id="PF06832">
    <property type="entry name" value="BiPBP_C"/>
    <property type="match status" value="1"/>
</dbReference>
<dbReference type="Proteomes" id="UP001208692">
    <property type="component" value="Unassembled WGS sequence"/>
</dbReference>
<dbReference type="NCBIfam" id="TIGR02073">
    <property type="entry name" value="PBP_1c"/>
    <property type="match status" value="1"/>
</dbReference>
<dbReference type="PANTHER" id="PTHR32282:SF15">
    <property type="entry name" value="PENICILLIN-BINDING PROTEIN 1C"/>
    <property type="match status" value="1"/>
</dbReference>
<keyword evidence="9" id="KW-0511">Multifunctional enzyme</keyword>
<keyword evidence="4" id="KW-0121">Carboxypeptidase</keyword>
<evidence type="ECO:0000256" key="11">
    <source>
        <dbReference type="ARBA" id="ARBA00049902"/>
    </source>
</evidence>
<dbReference type="InterPro" id="IPR036950">
    <property type="entry name" value="PBP_transglycosylase"/>
</dbReference>
<evidence type="ECO:0000256" key="10">
    <source>
        <dbReference type="ARBA" id="ARBA00044770"/>
    </source>
</evidence>
<keyword evidence="8" id="KW-0378">Hydrolase</keyword>
<keyword evidence="6" id="KW-0328">Glycosyltransferase</keyword>
<dbReference type="GO" id="GO:0008658">
    <property type="term" value="F:penicillin binding"/>
    <property type="evidence" value="ECO:0007669"/>
    <property type="project" value="InterPro"/>
</dbReference>
<feature type="domain" description="Penicillin-binding protein transpeptidase" evidence="13">
    <location>
        <begin position="301"/>
        <end position="546"/>
    </location>
</feature>
<dbReference type="InterPro" id="IPR011815">
    <property type="entry name" value="PBP_1c"/>
</dbReference>
<feature type="domain" description="Penicillin-binding C-terminal" evidence="15">
    <location>
        <begin position="691"/>
        <end position="776"/>
    </location>
</feature>
<evidence type="ECO:0000256" key="8">
    <source>
        <dbReference type="ARBA" id="ARBA00022801"/>
    </source>
</evidence>
<evidence type="ECO:0000259" key="14">
    <source>
        <dbReference type="Pfam" id="PF00912"/>
    </source>
</evidence>
<dbReference type="EMBL" id="BQKA01000021">
    <property type="protein sequence ID" value="GJM50080.1"/>
    <property type="molecule type" value="Genomic_DNA"/>
</dbReference>
<dbReference type="InterPro" id="IPR009647">
    <property type="entry name" value="PBP_C"/>
</dbReference>
<dbReference type="GO" id="GO:0006508">
    <property type="term" value="P:proteolysis"/>
    <property type="evidence" value="ECO:0007669"/>
    <property type="project" value="UniProtKB-KW"/>
</dbReference>
<gene>
    <name evidence="16" type="primary">pbpC</name>
    <name evidence="16" type="ORF">RCZ15_10540</name>
    <name evidence="17" type="ORF">RCZ16_14120</name>
</gene>
<accession>A0AAV5AXI6</accession>
<keyword evidence="5" id="KW-0645">Protease</keyword>
<evidence type="ECO:0000256" key="6">
    <source>
        <dbReference type="ARBA" id="ARBA00022676"/>
    </source>
</evidence>
<evidence type="ECO:0000256" key="1">
    <source>
        <dbReference type="ARBA" id="ARBA00004752"/>
    </source>
</evidence>
<name>A0AAV5AXI6_9FLAO</name>
<evidence type="ECO:0000313" key="16">
    <source>
        <dbReference type="EMBL" id="GJM50080.1"/>
    </source>
</evidence>